<dbReference type="PaxDb" id="67767-A0A0J7N900"/>
<dbReference type="PROSITE" id="PS50994">
    <property type="entry name" value="INTEGRASE"/>
    <property type="match status" value="1"/>
</dbReference>
<dbReference type="SUPFAM" id="SSF53098">
    <property type="entry name" value="Ribonuclease H-like"/>
    <property type="match status" value="1"/>
</dbReference>
<dbReference type="Gene3D" id="3.10.10.10">
    <property type="entry name" value="HIV Type 1 Reverse Transcriptase, subunit A, domain 1"/>
    <property type="match status" value="1"/>
</dbReference>
<dbReference type="PANTHER" id="PTHR47331:SF1">
    <property type="entry name" value="GAG-LIKE PROTEIN"/>
    <property type="match status" value="1"/>
</dbReference>
<dbReference type="InterPro" id="IPR041588">
    <property type="entry name" value="Integrase_H2C2"/>
</dbReference>
<comment type="caution">
    <text evidence="2">The sequence shown here is derived from an EMBL/GenBank/DDBJ whole genome shotgun (WGS) entry which is preliminary data.</text>
</comment>
<dbReference type="GO" id="GO:0071897">
    <property type="term" value="P:DNA biosynthetic process"/>
    <property type="evidence" value="ECO:0007669"/>
    <property type="project" value="UniProtKB-ARBA"/>
</dbReference>
<evidence type="ECO:0000259" key="1">
    <source>
        <dbReference type="PROSITE" id="PS50994"/>
    </source>
</evidence>
<dbReference type="Pfam" id="PF17921">
    <property type="entry name" value="Integrase_H2C2"/>
    <property type="match status" value="1"/>
</dbReference>
<dbReference type="PANTHER" id="PTHR47331">
    <property type="entry name" value="PHD-TYPE DOMAIN-CONTAINING PROTEIN"/>
    <property type="match status" value="1"/>
</dbReference>
<dbReference type="Pfam" id="PF05380">
    <property type="entry name" value="Peptidase_A17"/>
    <property type="match status" value="1"/>
</dbReference>
<sequence>MGHMTEVDASFDQTPFVHYLPHYGVLWENNRTIKLRVVFNGSSRTSNGLSLNDILHAGAKLQIDMCDILLWTRTHKVLFSADIVKMFRQIAVHPDDWDLQRILWYERDEQLLAYRLTTVTYGLKCAPFLALRILQQLVSEEGHRYLKAVIPMTKGRYVDDIFGGADSPSEARDIIQQLTRLCDAEGFPLQKWSSNCPELLPKSNEERPTDIEIEPTLCKILGLVWRPCSDTLHFSSTVPDIATFTKRAIASDIAKLYDLLGLISPILIRAKTILQDLWLLKTGWDKPLPTELQERWSAFRQQLLQLEPLSIPRWLDIVRSDTSRIEIHGFSDASQLAMAAAVYIKAPSNDNAFSVQLVCSKTRVAPLKRLTIPRLELTAALLLARLITRTTKALELPEAPVFCWSDSTVTLTWIIAYPSRWKDFVRNRVSAIQEILPNGSWRFVPGKENLADLASRGLRPDQLLHHDLWWKGPKWLSKSQASWPSTGYRPAPDSNLEERSGYVMVAAACQPPCWELLRKYSSLTRLLRVTATCRRFLFCVRKVPQSSPSNYPLTLIEIQQSCALWMRIVRAWFHEEIRLLVRGGQLPKSNSLVRLTPFIDRHGLLRVGGRLHNAQIGIEAKHPLILPRRSPLTTLVIEDAHRRSLHGGTQVTLSLLRETFWIIGGRAPVRSHILRCGRCASYRGIRAKQLMGQLPSARVTPARPFYNSGLDYAGPVTLKTWKGRAARSYKGYLAIFVCLATSAVHIEVVTDYTTDAFIAAYKRFSGRRGICATLQSDCGTNFVGADVELKRLFQQSSQELGSLASLLANDGTEWKFNPPSAPHFGGKWEAAVKSVKFHLKRVLGDTAVTYEEMTTVVVQIEAVLNSRPLSPLSDDVNDYAVLTPGHFLMGQAPTAIPEPNLSTEPLSRLTRWQLLRQAVEHFWTRWSSECLQRYQAISKWHHPANEIKEGSVVLITDERYPPGKWPLARVIQLHPGPDGLTRVVTLRISTSIYKRPIAKLCVSPTDPDPAYSTTLLSKAGGNVSEMVIDADHGGLND</sequence>
<dbReference type="InterPro" id="IPR040676">
    <property type="entry name" value="DUF5641"/>
</dbReference>
<dbReference type="InterPro" id="IPR043128">
    <property type="entry name" value="Rev_trsase/Diguanyl_cyclase"/>
</dbReference>
<dbReference type="STRING" id="67767.A0A0J7N900"/>
<accession>A0A0J7N900</accession>
<proteinExistence type="predicted"/>
<dbReference type="GO" id="GO:0042575">
    <property type="term" value="C:DNA polymerase complex"/>
    <property type="evidence" value="ECO:0007669"/>
    <property type="project" value="UniProtKB-ARBA"/>
</dbReference>
<dbReference type="Gene3D" id="3.30.420.10">
    <property type="entry name" value="Ribonuclease H-like superfamily/Ribonuclease H"/>
    <property type="match status" value="1"/>
</dbReference>
<dbReference type="Proteomes" id="UP000036403">
    <property type="component" value="Unassembled WGS sequence"/>
</dbReference>
<evidence type="ECO:0000313" key="3">
    <source>
        <dbReference type="Proteomes" id="UP000036403"/>
    </source>
</evidence>
<dbReference type="SUPFAM" id="SSF56672">
    <property type="entry name" value="DNA/RNA polymerases"/>
    <property type="match status" value="1"/>
</dbReference>
<dbReference type="InterPro" id="IPR012337">
    <property type="entry name" value="RNaseH-like_sf"/>
</dbReference>
<gene>
    <name evidence="2" type="ORF">RF55_11277</name>
</gene>
<dbReference type="Gene3D" id="3.30.70.270">
    <property type="match status" value="1"/>
</dbReference>
<dbReference type="InterPro" id="IPR008042">
    <property type="entry name" value="Retrotrans_Pao"/>
</dbReference>
<feature type="domain" description="Integrase catalytic" evidence="1">
    <location>
        <begin position="700"/>
        <end position="892"/>
    </location>
</feature>
<keyword evidence="3" id="KW-1185">Reference proteome</keyword>
<dbReference type="OrthoDB" id="7549864at2759"/>
<dbReference type="EMBL" id="LBMM01008129">
    <property type="protein sequence ID" value="KMQ89120.1"/>
    <property type="molecule type" value="Genomic_DNA"/>
</dbReference>
<dbReference type="Pfam" id="PF18701">
    <property type="entry name" value="DUF5641"/>
    <property type="match status" value="1"/>
</dbReference>
<evidence type="ECO:0000313" key="2">
    <source>
        <dbReference type="EMBL" id="KMQ89120.1"/>
    </source>
</evidence>
<dbReference type="GO" id="GO:0015074">
    <property type="term" value="P:DNA integration"/>
    <property type="evidence" value="ECO:0007669"/>
    <property type="project" value="InterPro"/>
</dbReference>
<dbReference type="InterPro" id="IPR043502">
    <property type="entry name" value="DNA/RNA_pol_sf"/>
</dbReference>
<name>A0A0J7N900_LASNI</name>
<dbReference type="InterPro" id="IPR036397">
    <property type="entry name" value="RNaseH_sf"/>
</dbReference>
<protein>
    <submittedName>
        <fullName evidence="2">Gag-pol protein</fullName>
    </submittedName>
</protein>
<organism evidence="2 3">
    <name type="scientific">Lasius niger</name>
    <name type="common">Black garden ant</name>
    <dbReference type="NCBI Taxonomy" id="67767"/>
    <lineage>
        <taxon>Eukaryota</taxon>
        <taxon>Metazoa</taxon>
        <taxon>Ecdysozoa</taxon>
        <taxon>Arthropoda</taxon>
        <taxon>Hexapoda</taxon>
        <taxon>Insecta</taxon>
        <taxon>Pterygota</taxon>
        <taxon>Neoptera</taxon>
        <taxon>Endopterygota</taxon>
        <taxon>Hymenoptera</taxon>
        <taxon>Apocrita</taxon>
        <taxon>Aculeata</taxon>
        <taxon>Formicoidea</taxon>
        <taxon>Formicidae</taxon>
        <taxon>Formicinae</taxon>
        <taxon>Lasius</taxon>
        <taxon>Lasius</taxon>
    </lineage>
</organism>
<dbReference type="GO" id="GO:0003676">
    <property type="term" value="F:nucleic acid binding"/>
    <property type="evidence" value="ECO:0007669"/>
    <property type="project" value="InterPro"/>
</dbReference>
<reference evidence="2 3" key="1">
    <citation type="submission" date="2015-04" db="EMBL/GenBank/DDBJ databases">
        <title>Lasius niger genome sequencing.</title>
        <authorList>
            <person name="Konorov E.A."/>
            <person name="Nikitin M.A."/>
            <person name="Kirill M.V."/>
            <person name="Chang P."/>
        </authorList>
    </citation>
    <scope>NUCLEOTIDE SEQUENCE [LARGE SCALE GENOMIC DNA]</scope>
    <source>
        <tissue evidence="2">Whole</tissue>
    </source>
</reference>
<dbReference type="InterPro" id="IPR001584">
    <property type="entry name" value="Integrase_cat-core"/>
</dbReference>
<dbReference type="AlphaFoldDB" id="A0A0J7N900"/>